<dbReference type="InterPro" id="IPR000524">
    <property type="entry name" value="Tscrpt_reg_HTH_GntR"/>
</dbReference>
<proteinExistence type="predicted"/>
<dbReference type="InterPro" id="IPR011711">
    <property type="entry name" value="GntR_C"/>
</dbReference>
<evidence type="ECO:0000259" key="4">
    <source>
        <dbReference type="PROSITE" id="PS50949"/>
    </source>
</evidence>
<dbReference type="SMART" id="SM00895">
    <property type="entry name" value="FCD"/>
    <property type="match status" value="1"/>
</dbReference>
<keyword evidence="2" id="KW-0238">DNA-binding</keyword>
<keyword evidence="1" id="KW-0805">Transcription regulation</keyword>
<gene>
    <name evidence="5" type="ORF">I6N95_05990</name>
</gene>
<evidence type="ECO:0000313" key="5">
    <source>
        <dbReference type="EMBL" id="MBP1040547.1"/>
    </source>
</evidence>
<keyword evidence="6" id="KW-1185">Reference proteome</keyword>
<dbReference type="CDD" id="cd07377">
    <property type="entry name" value="WHTH_GntR"/>
    <property type="match status" value="1"/>
</dbReference>
<dbReference type="Pfam" id="PF00392">
    <property type="entry name" value="GntR"/>
    <property type="match status" value="1"/>
</dbReference>
<dbReference type="PANTHER" id="PTHR43537">
    <property type="entry name" value="TRANSCRIPTIONAL REGULATOR, GNTR FAMILY"/>
    <property type="match status" value="1"/>
</dbReference>
<dbReference type="GO" id="GO:0003700">
    <property type="term" value="F:DNA-binding transcription factor activity"/>
    <property type="evidence" value="ECO:0007669"/>
    <property type="project" value="InterPro"/>
</dbReference>
<dbReference type="SMART" id="SM00345">
    <property type="entry name" value="HTH_GNTR"/>
    <property type="match status" value="1"/>
</dbReference>
<accession>A0A940P9R0</accession>
<dbReference type="SUPFAM" id="SSF46785">
    <property type="entry name" value="Winged helix' DNA-binding domain"/>
    <property type="match status" value="1"/>
</dbReference>
<keyword evidence="3" id="KW-0804">Transcription</keyword>
<dbReference type="EMBL" id="JAEEGA010000003">
    <property type="protein sequence ID" value="MBP1040547.1"/>
    <property type="molecule type" value="Genomic_DNA"/>
</dbReference>
<dbReference type="InterPro" id="IPR008920">
    <property type="entry name" value="TF_FadR/GntR_C"/>
</dbReference>
<dbReference type="Gene3D" id="1.10.10.10">
    <property type="entry name" value="Winged helix-like DNA-binding domain superfamily/Winged helix DNA-binding domain"/>
    <property type="match status" value="1"/>
</dbReference>
<dbReference type="SUPFAM" id="SSF48008">
    <property type="entry name" value="GntR ligand-binding domain-like"/>
    <property type="match status" value="1"/>
</dbReference>
<sequence length="217" mass="24671">MKKPRRVSLSTQIVEELIKKIETGDWPLQTKIPTEAQLTEQFEVSRNTVREALQSLIQAGLLESKAGDGTYVIATNKFEANMYHELDKVEYQEIAEARQLLEKNLAFLAAKKRTDADLVAIEAALNTRNNPEFTLAELALKDIDYHIEIAKAAHNSIMLDVYQSISTYLFQLIFDHMQQDVTFNHDDSQQLHSELFEAIKAQDSQLAEAIVARISSY</sequence>
<feature type="domain" description="HTH gntR-type" evidence="4">
    <location>
        <begin position="7"/>
        <end position="75"/>
    </location>
</feature>
<evidence type="ECO:0000313" key="6">
    <source>
        <dbReference type="Proteomes" id="UP000674938"/>
    </source>
</evidence>
<evidence type="ECO:0000256" key="3">
    <source>
        <dbReference type="ARBA" id="ARBA00023163"/>
    </source>
</evidence>
<dbReference type="PROSITE" id="PS50949">
    <property type="entry name" value="HTH_GNTR"/>
    <property type="match status" value="1"/>
</dbReference>
<protein>
    <submittedName>
        <fullName evidence="5">FadR family transcriptional regulator</fullName>
    </submittedName>
</protein>
<dbReference type="RefSeq" id="WP_209525628.1">
    <property type="nucleotide sequence ID" value="NZ_JAEEGA010000003.1"/>
</dbReference>
<comment type="caution">
    <text evidence="5">The sequence shown here is derived from an EMBL/GenBank/DDBJ whole genome shotgun (WGS) entry which is preliminary data.</text>
</comment>
<dbReference type="InterPro" id="IPR036390">
    <property type="entry name" value="WH_DNA-bd_sf"/>
</dbReference>
<reference evidence="5" key="1">
    <citation type="submission" date="2020-12" db="EMBL/GenBank/DDBJ databases">
        <title>Vagococcus allomyrinae sp. nov. and Enterococcus lavae sp. nov., isolated from the larvae of Allomyrina dichotoma.</title>
        <authorList>
            <person name="Lee S.D."/>
        </authorList>
    </citation>
    <scope>NUCLEOTIDE SEQUENCE</scope>
    <source>
        <strain evidence="5">BWB3-3</strain>
    </source>
</reference>
<evidence type="ECO:0000256" key="2">
    <source>
        <dbReference type="ARBA" id="ARBA00023125"/>
    </source>
</evidence>
<name>A0A940P9R0_9ENTE</name>
<dbReference type="AlphaFoldDB" id="A0A940P9R0"/>
<dbReference type="InterPro" id="IPR036388">
    <property type="entry name" value="WH-like_DNA-bd_sf"/>
</dbReference>
<dbReference type="PRINTS" id="PR00035">
    <property type="entry name" value="HTHGNTR"/>
</dbReference>
<evidence type="ECO:0000256" key="1">
    <source>
        <dbReference type="ARBA" id="ARBA00023015"/>
    </source>
</evidence>
<dbReference type="Pfam" id="PF07729">
    <property type="entry name" value="FCD"/>
    <property type="match status" value="1"/>
</dbReference>
<dbReference type="Proteomes" id="UP000674938">
    <property type="component" value="Unassembled WGS sequence"/>
</dbReference>
<dbReference type="Gene3D" id="1.20.120.530">
    <property type="entry name" value="GntR ligand-binding domain-like"/>
    <property type="match status" value="1"/>
</dbReference>
<organism evidence="5 6">
    <name type="scientific">Vagococcus allomyrinae</name>
    <dbReference type="NCBI Taxonomy" id="2794353"/>
    <lineage>
        <taxon>Bacteria</taxon>
        <taxon>Bacillati</taxon>
        <taxon>Bacillota</taxon>
        <taxon>Bacilli</taxon>
        <taxon>Lactobacillales</taxon>
        <taxon>Enterococcaceae</taxon>
        <taxon>Vagococcus</taxon>
    </lineage>
</organism>
<dbReference type="PANTHER" id="PTHR43537:SF47">
    <property type="entry name" value="REGULATORY PROTEIN GNTR HTH"/>
    <property type="match status" value="1"/>
</dbReference>
<dbReference type="GO" id="GO:0003677">
    <property type="term" value="F:DNA binding"/>
    <property type="evidence" value="ECO:0007669"/>
    <property type="project" value="UniProtKB-KW"/>
</dbReference>